<evidence type="ECO:0000256" key="1">
    <source>
        <dbReference type="ARBA" id="ARBA00004141"/>
    </source>
</evidence>
<feature type="domain" description="Cation efflux protein cytoplasmic" evidence="9">
    <location>
        <begin position="211"/>
        <end position="289"/>
    </location>
</feature>
<keyword evidence="4 7" id="KW-0812">Transmembrane</keyword>
<dbReference type="NCBIfam" id="TIGR01297">
    <property type="entry name" value="CDF"/>
    <property type="match status" value="1"/>
</dbReference>
<dbReference type="Proteomes" id="UP000050326">
    <property type="component" value="Unassembled WGS sequence"/>
</dbReference>
<dbReference type="Gene3D" id="1.20.1510.10">
    <property type="entry name" value="Cation efflux protein transmembrane domain"/>
    <property type="match status" value="1"/>
</dbReference>
<dbReference type="SUPFAM" id="SSF160240">
    <property type="entry name" value="Cation efflux protein cytoplasmic domain-like"/>
    <property type="match status" value="1"/>
</dbReference>
<evidence type="ECO:0000256" key="4">
    <source>
        <dbReference type="ARBA" id="ARBA00022692"/>
    </source>
</evidence>
<comment type="caution">
    <text evidence="10">The sequence shown here is derived from an EMBL/GenBank/DDBJ whole genome shotgun (WGS) entry which is preliminary data.</text>
</comment>
<dbReference type="Pfam" id="PF16916">
    <property type="entry name" value="ZT_dimer"/>
    <property type="match status" value="1"/>
</dbReference>
<dbReference type="GO" id="GO:0016020">
    <property type="term" value="C:membrane"/>
    <property type="evidence" value="ECO:0007669"/>
    <property type="project" value="UniProtKB-SubCell"/>
</dbReference>
<feature type="domain" description="Cation efflux protein transmembrane" evidence="8">
    <location>
        <begin position="16"/>
        <end position="207"/>
    </location>
</feature>
<evidence type="ECO:0000259" key="9">
    <source>
        <dbReference type="Pfam" id="PF16916"/>
    </source>
</evidence>
<dbReference type="PANTHER" id="PTHR43840:SF15">
    <property type="entry name" value="MITOCHONDRIAL METAL TRANSPORTER 1-RELATED"/>
    <property type="match status" value="1"/>
</dbReference>
<reference evidence="10 11" key="1">
    <citation type="submission" date="2015-09" db="EMBL/GenBank/DDBJ databases">
        <title>Genome sequence of Oxobacter pfennigii DSM 3222.</title>
        <authorList>
            <person name="Poehlein A."/>
            <person name="Bengelsdorf F.R."/>
            <person name="Schiel-Bengelsdorf B."/>
            <person name="Duerre P."/>
            <person name="Daniel R."/>
        </authorList>
    </citation>
    <scope>NUCLEOTIDE SEQUENCE [LARGE SCALE GENOMIC DNA]</scope>
    <source>
        <strain evidence="10 11">DSM 3222</strain>
    </source>
</reference>
<dbReference type="RefSeq" id="WP_054874641.1">
    <property type="nucleotide sequence ID" value="NZ_LKET01000028.1"/>
</dbReference>
<dbReference type="GO" id="GO:0008324">
    <property type="term" value="F:monoatomic cation transmembrane transporter activity"/>
    <property type="evidence" value="ECO:0007669"/>
    <property type="project" value="InterPro"/>
</dbReference>
<accession>A0A0N8NTK7</accession>
<dbReference type="InterPro" id="IPR050291">
    <property type="entry name" value="CDF_Transporter"/>
</dbReference>
<keyword evidence="11" id="KW-1185">Reference proteome</keyword>
<protein>
    <submittedName>
        <fullName evidence="10">Putative cation efflux system proteinc</fullName>
    </submittedName>
</protein>
<evidence type="ECO:0000256" key="7">
    <source>
        <dbReference type="SAM" id="Phobius"/>
    </source>
</evidence>
<comment type="subcellular location">
    <subcellularLocation>
        <location evidence="1">Membrane</location>
        <topology evidence="1">Multi-pass membrane protein</topology>
    </subcellularLocation>
</comment>
<gene>
    <name evidence="10" type="ORF">OXPF_15850</name>
</gene>
<dbReference type="OrthoDB" id="9806522at2"/>
<dbReference type="Gene3D" id="3.30.70.1350">
    <property type="entry name" value="Cation efflux protein, cytoplasmic domain"/>
    <property type="match status" value="1"/>
</dbReference>
<sequence length="310" mass="33696">MDDKMRIVLGKKASNVALIVNICLMLSKVFTGFLAHSTAIIADAFNNGTDIFATLVVFGGLRIAYLPPDEKHHYGHAKAESVVSKIVALIIMLTGFFIGWSAVKQIISFELDTPGSLAIYVSAASILAKFFLYKYTNRIGNSIGSSSIVADSYNHRSDVLASLSAMVGIAGARLGYPILDPIAGIIVSAIILKTGISIYIDAIESLMDTAPNAETIKSIEKSAENTRGVIEVNDLKARKHGAKYWVDLKICVDKDITVEEGHNIASNTKANIINNIEDIANVLVHVNPCHRVEENKKYDCINCKRENSVQ</sequence>
<dbReference type="EMBL" id="LKET01000028">
    <property type="protein sequence ID" value="KPU45104.1"/>
    <property type="molecule type" value="Genomic_DNA"/>
</dbReference>
<evidence type="ECO:0000259" key="8">
    <source>
        <dbReference type="Pfam" id="PF01545"/>
    </source>
</evidence>
<dbReference type="FunFam" id="1.20.1510.10:FF:000006">
    <property type="entry name" value="Divalent cation efflux transporter"/>
    <property type="match status" value="1"/>
</dbReference>
<keyword evidence="6 7" id="KW-0472">Membrane</keyword>
<evidence type="ECO:0000256" key="5">
    <source>
        <dbReference type="ARBA" id="ARBA00022989"/>
    </source>
</evidence>
<dbReference type="SUPFAM" id="SSF161111">
    <property type="entry name" value="Cation efflux protein transmembrane domain-like"/>
    <property type="match status" value="1"/>
</dbReference>
<dbReference type="STRING" id="36849.OXPF_15850"/>
<organism evidence="10 11">
    <name type="scientific">Oxobacter pfennigii</name>
    <dbReference type="NCBI Taxonomy" id="36849"/>
    <lineage>
        <taxon>Bacteria</taxon>
        <taxon>Bacillati</taxon>
        <taxon>Bacillota</taxon>
        <taxon>Clostridia</taxon>
        <taxon>Eubacteriales</taxon>
        <taxon>Clostridiaceae</taxon>
        <taxon>Oxobacter</taxon>
    </lineage>
</organism>
<feature type="transmembrane region" description="Helical" evidence="7">
    <location>
        <begin position="86"/>
        <end position="103"/>
    </location>
</feature>
<dbReference type="InterPro" id="IPR058533">
    <property type="entry name" value="Cation_efflux_TM"/>
</dbReference>
<feature type="transmembrane region" description="Helical" evidence="7">
    <location>
        <begin position="16"/>
        <end position="42"/>
    </location>
</feature>
<dbReference type="Pfam" id="PF01545">
    <property type="entry name" value="Cation_efflux"/>
    <property type="match status" value="1"/>
</dbReference>
<keyword evidence="5 7" id="KW-1133">Transmembrane helix</keyword>
<feature type="transmembrane region" description="Helical" evidence="7">
    <location>
        <begin position="48"/>
        <end position="65"/>
    </location>
</feature>
<name>A0A0N8NTK7_9CLOT</name>
<evidence type="ECO:0000313" key="10">
    <source>
        <dbReference type="EMBL" id="KPU45104.1"/>
    </source>
</evidence>
<comment type="similarity">
    <text evidence="2">Belongs to the cation diffusion facilitator (CDF) transporter (TC 2.A.4) family.</text>
</comment>
<proteinExistence type="inferred from homology"/>
<dbReference type="InterPro" id="IPR027470">
    <property type="entry name" value="Cation_efflux_CTD"/>
</dbReference>
<evidence type="ECO:0000313" key="11">
    <source>
        <dbReference type="Proteomes" id="UP000050326"/>
    </source>
</evidence>
<evidence type="ECO:0000256" key="2">
    <source>
        <dbReference type="ARBA" id="ARBA00008114"/>
    </source>
</evidence>
<dbReference type="InterPro" id="IPR002524">
    <property type="entry name" value="Cation_efflux"/>
</dbReference>
<dbReference type="PATRIC" id="fig|36849.3.peg.1675"/>
<dbReference type="AlphaFoldDB" id="A0A0N8NTK7"/>
<keyword evidence="3" id="KW-0813">Transport</keyword>
<evidence type="ECO:0000256" key="3">
    <source>
        <dbReference type="ARBA" id="ARBA00022448"/>
    </source>
</evidence>
<feature type="transmembrane region" description="Helical" evidence="7">
    <location>
        <begin position="115"/>
        <end position="136"/>
    </location>
</feature>
<dbReference type="PANTHER" id="PTHR43840">
    <property type="entry name" value="MITOCHONDRIAL METAL TRANSPORTER 1-RELATED"/>
    <property type="match status" value="1"/>
</dbReference>
<dbReference type="InterPro" id="IPR036837">
    <property type="entry name" value="Cation_efflux_CTD_sf"/>
</dbReference>
<dbReference type="InterPro" id="IPR027469">
    <property type="entry name" value="Cation_efflux_TMD_sf"/>
</dbReference>
<evidence type="ECO:0000256" key="6">
    <source>
        <dbReference type="ARBA" id="ARBA00023136"/>
    </source>
</evidence>